<dbReference type="Proteomes" id="UP000515121">
    <property type="component" value="Unplaced"/>
</dbReference>
<dbReference type="RefSeq" id="XP_022771375.1">
    <property type="nucleotide sequence ID" value="XM_022915640.1"/>
</dbReference>
<dbReference type="RefSeq" id="XP_022771377.1">
    <property type="nucleotide sequence ID" value="XM_022915642.1"/>
</dbReference>
<dbReference type="RefSeq" id="XP_022771381.1">
    <property type="nucleotide sequence ID" value="XM_022915646.1"/>
</dbReference>
<evidence type="ECO:0000313" key="3">
    <source>
        <dbReference type="RefSeq" id="XP_022771376.1"/>
    </source>
</evidence>
<proteinExistence type="predicted"/>
<protein>
    <submittedName>
        <fullName evidence="2 3">Uncharacterized protein LOC111314367 isoform X1</fullName>
    </submittedName>
</protein>
<dbReference type="RefSeq" id="XP_022771376.1">
    <property type="nucleotide sequence ID" value="XM_022915641.1"/>
</dbReference>
<dbReference type="KEGG" id="dzi:111314367"/>
<organism evidence="1 5">
    <name type="scientific">Durio zibethinus</name>
    <name type="common">Durian</name>
    <dbReference type="NCBI Taxonomy" id="66656"/>
    <lineage>
        <taxon>Eukaryota</taxon>
        <taxon>Viridiplantae</taxon>
        <taxon>Streptophyta</taxon>
        <taxon>Embryophyta</taxon>
        <taxon>Tracheophyta</taxon>
        <taxon>Spermatophyta</taxon>
        <taxon>Magnoliopsida</taxon>
        <taxon>eudicotyledons</taxon>
        <taxon>Gunneridae</taxon>
        <taxon>Pentapetalae</taxon>
        <taxon>rosids</taxon>
        <taxon>malvids</taxon>
        <taxon>Malvales</taxon>
        <taxon>Malvaceae</taxon>
        <taxon>Helicteroideae</taxon>
        <taxon>Durio</taxon>
    </lineage>
</organism>
<evidence type="ECO:0000313" key="9">
    <source>
        <dbReference type="RefSeq" id="XP_022771382.1"/>
    </source>
</evidence>
<evidence type="ECO:0000313" key="10">
    <source>
        <dbReference type="RefSeq" id="XP_022771383.1"/>
    </source>
</evidence>
<evidence type="ECO:0000313" key="7">
    <source>
        <dbReference type="RefSeq" id="XP_022771380.1"/>
    </source>
</evidence>
<accession>A0A6P6B2I6</accession>
<dbReference type="AlphaFoldDB" id="A0A6P6B2I6"/>
<evidence type="ECO:0000313" key="11">
    <source>
        <dbReference type="RefSeq" id="XP_022771384.1"/>
    </source>
</evidence>
<evidence type="ECO:0000313" key="8">
    <source>
        <dbReference type="RefSeq" id="XP_022771381.1"/>
    </source>
</evidence>
<evidence type="ECO:0000313" key="1">
    <source>
        <dbReference type="Proteomes" id="UP000515121"/>
    </source>
</evidence>
<dbReference type="RefSeq" id="XP_022771384.1">
    <property type="nucleotide sequence ID" value="XM_022915649.1"/>
</dbReference>
<gene>
    <name evidence="2 3 4 5 6 7 8 9 10 11" type="primary">LOC111314367</name>
</gene>
<dbReference type="RefSeq" id="XP_022771379.1">
    <property type="nucleotide sequence ID" value="XM_022915644.1"/>
</dbReference>
<dbReference type="RefSeq" id="XP_022771383.1">
    <property type="nucleotide sequence ID" value="XM_022915648.1"/>
</dbReference>
<keyword evidence="1" id="KW-1185">Reference proteome</keyword>
<reference evidence="2 3" key="1">
    <citation type="submission" date="2025-04" db="UniProtKB">
        <authorList>
            <consortium name="RefSeq"/>
        </authorList>
    </citation>
    <scope>IDENTIFICATION</scope>
    <source>
        <tissue evidence="2 3">Fruit stalk</tissue>
    </source>
</reference>
<sequence length="266" mass="29706">MGSVNMNERSLSATCHNSNWTIVPAARSSWDHQQNLNNWCESFGMLGLCSSTVLGNHPQDFYSLVPPNSTTYDKDELGRSILEEKVDTVANLNHLPLTLSHSSKCLSLIADCSHYEIACKGSETSDILLSPGNHPGFMSKGLGEENRTPGFGTHVSFVLGVERKCLQSSGLRRERCSSTYNDLQFPQKGTICSNFPSKDEFESSSAGLSYRSLMTSEDMLDIHDWQPFYCQVSWDKDKAHPLLPHKSSWEDCTEETYDCDSQVKCL</sequence>
<evidence type="ECO:0000313" key="6">
    <source>
        <dbReference type="RefSeq" id="XP_022771379.1"/>
    </source>
</evidence>
<dbReference type="OrthoDB" id="1938423at2759"/>
<evidence type="ECO:0000313" key="5">
    <source>
        <dbReference type="RefSeq" id="XP_022771378.1"/>
    </source>
</evidence>
<evidence type="ECO:0000313" key="2">
    <source>
        <dbReference type="RefSeq" id="XP_022771375.1"/>
    </source>
</evidence>
<dbReference type="RefSeq" id="XP_022771380.1">
    <property type="nucleotide sequence ID" value="XM_022915645.1"/>
</dbReference>
<evidence type="ECO:0000313" key="4">
    <source>
        <dbReference type="RefSeq" id="XP_022771377.1"/>
    </source>
</evidence>
<dbReference type="RefSeq" id="XP_022771382.1">
    <property type="nucleotide sequence ID" value="XM_022915647.1"/>
</dbReference>
<dbReference type="GeneID" id="111314367"/>
<name>A0A6P6B2I6_DURZI</name>
<dbReference type="RefSeq" id="XP_022771378.1">
    <property type="nucleotide sequence ID" value="XM_022915643.1"/>
</dbReference>